<dbReference type="EC" id="2.3.1.118" evidence="3"/>
<protein>
    <submittedName>
        <fullName evidence="3">N-hydroxyarylamine O-acetyltransferase</fullName>
        <ecNumber evidence="3">2.3.1.118</ecNumber>
    </submittedName>
</protein>
<keyword evidence="4" id="KW-1185">Reference proteome</keyword>
<evidence type="ECO:0000313" key="4">
    <source>
        <dbReference type="Proteomes" id="UP000546200"/>
    </source>
</evidence>
<keyword evidence="3" id="KW-0808">Transferase</keyword>
<comment type="similarity">
    <text evidence="1 2">Belongs to the arylamine N-acetyltransferase family.</text>
</comment>
<dbReference type="RefSeq" id="WP_184056780.1">
    <property type="nucleotide sequence ID" value="NZ_JACIJK010000005.1"/>
</dbReference>
<name>A0A7W9BD28_9SPHN</name>
<gene>
    <name evidence="3" type="ORF">FHS94_001788</name>
</gene>
<dbReference type="PRINTS" id="PR01543">
    <property type="entry name" value="ANATRNSFRASE"/>
</dbReference>
<organism evidence="3 4">
    <name type="scientific">Sphingomonas aerophila</name>
    <dbReference type="NCBI Taxonomy" id="1344948"/>
    <lineage>
        <taxon>Bacteria</taxon>
        <taxon>Pseudomonadati</taxon>
        <taxon>Pseudomonadota</taxon>
        <taxon>Alphaproteobacteria</taxon>
        <taxon>Sphingomonadales</taxon>
        <taxon>Sphingomonadaceae</taxon>
        <taxon>Sphingomonas</taxon>
    </lineage>
</organism>
<dbReference type="PANTHER" id="PTHR11786:SF0">
    <property type="entry name" value="ARYLAMINE N-ACETYLTRANSFERASE 4-RELATED"/>
    <property type="match status" value="1"/>
</dbReference>
<dbReference type="Gene3D" id="3.30.2140.10">
    <property type="entry name" value="Arylamine N-acetyltransferase"/>
    <property type="match status" value="1"/>
</dbReference>
<reference evidence="3 4" key="1">
    <citation type="submission" date="2020-08" db="EMBL/GenBank/DDBJ databases">
        <title>Genomic Encyclopedia of Type Strains, Phase IV (KMG-IV): sequencing the most valuable type-strain genomes for metagenomic binning, comparative biology and taxonomic classification.</title>
        <authorList>
            <person name="Goeker M."/>
        </authorList>
    </citation>
    <scope>NUCLEOTIDE SEQUENCE [LARGE SCALE GENOMIC DNA]</scope>
    <source>
        <strain evidence="3 4">DSM 100044</strain>
    </source>
</reference>
<evidence type="ECO:0000313" key="3">
    <source>
        <dbReference type="EMBL" id="MBB5714947.1"/>
    </source>
</evidence>
<dbReference type="SUPFAM" id="SSF54001">
    <property type="entry name" value="Cysteine proteinases"/>
    <property type="match status" value="1"/>
</dbReference>
<dbReference type="GO" id="GO:0046990">
    <property type="term" value="F:N-hydroxyarylamine O-acetyltransferase activity"/>
    <property type="evidence" value="ECO:0007669"/>
    <property type="project" value="UniProtKB-EC"/>
</dbReference>
<dbReference type="Gene3D" id="2.40.128.150">
    <property type="entry name" value="Cysteine proteinases"/>
    <property type="match status" value="1"/>
</dbReference>
<evidence type="ECO:0000256" key="2">
    <source>
        <dbReference type="RuleBase" id="RU003452"/>
    </source>
</evidence>
<dbReference type="EMBL" id="JACIJK010000005">
    <property type="protein sequence ID" value="MBB5714947.1"/>
    <property type="molecule type" value="Genomic_DNA"/>
</dbReference>
<dbReference type="InterPro" id="IPR001447">
    <property type="entry name" value="Arylamine_N-AcTrfase"/>
</dbReference>
<dbReference type="InterPro" id="IPR038765">
    <property type="entry name" value="Papain-like_cys_pep_sf"/>
</dbReference>
<keyword evidence="3" id="KW-0012">Acyltransferase</keyword>
<accession>A0A7W9BD28</accession>
<sequence>MTFDLDAYLARLRLPARITVDAEGLGRLQRAHRQSIPFENLDVLLGRPIRIDSDAVFAKLVGQGRGGFCFEHNRLFLDALAALGFVARPLLARVWLGATEAPPQTHSLALVEVDGQSWIADPGFGGSYTPPMPLVDGAEATAPDGARFRLVRDEAHGWMLLRDGEPGTTDGRDTAAGFRPQYSFTTDDVWDADLAMGAHWAATAPGSRFTDASIVSIVLPRGFACLTNRSYRRSAGGEETNAVIDDPRVYRMRLSMMFGIDLTRDEVAALPVFAAN</sequence>
<dbReference type="PANTHER" id="PTHR11786">
    <property type="entry name" value="N-HYDROXYARYLAMINE O-ACETYLTRANSFERASE"/>
    <property type="match status" value="1"/>
</dbReference>
<proteinExistence type="inferred from homology"/>
<dbReference type="AlphaFoldDB" id="A0A7W9BD28"/>
<comment type="caution">
    <text evidence="3">The sequence shown here is derived from an EMBL/GenBank/DDBJ whole genome shotgun (WGS) entry which is preliminary data.</text>
</comment>
<dbReference type="Proteomes" id="UP000546200">
    <property type="component" value="Unassembled WGS sequence"/>
</dbReference>
<evidence type="ECO:0000256" key="1">
    <source>
        <dbReference type="ARBA" id="ARBA00006547"/>
    </source>
</evidence>
<dbReference type="Pfam" id="PF00797">
    <property type="entry name" value="Acetyltransf_2"/>
    <property type="match status" value="1"/>
</dbReference>